<protein>
    <submittedName>
        <fullName evidence="1">Uncharacterized protein</fullName>
    </submittedName>
</protein>
<evidence type="ECO:0000313" key="2">
    <source>
        <dbReference type="Proteomes" id="UP001362999"/>
    </source>
</evidence>
<dbReference type="AlphaFoldDB" id="A0AAV9YZC5"/>
<comment type="caution">
    <text evidence="1">The sequence shown here is derived from an EMBL/GenBank/DDBJ whole genome shotgun (WGS) entry which is preliminary data.</text>
</comment>
<gene>
    <name evidence="1" type="ORF">R3P38DRAFT_3155434</name>
</gene>
<accession>A0AAV9YZC5</accession>
<keyword evidence="2" id="KW-1185">Reference proteome</keyword>
<dbReference type="EMBL" id="JAWWNJ010000281">
    <property type="protein sequence ID" value="KAK6966358.1"/>
    <property type="molecule type" value="Genomic_DNA"/>
</dbReference>
<dbReference type="Proteomes" id="UP001362999">
    <property type="component" value="Unassembled WGS sequence"/>
</dbReference>
<organism evidence="1 2">
    <name type="scientific">Favolaschia claudopus</name>
    <dbReference type="NCBI Taxonomy" id="2862362"/>
    <lineage>
        <taxon>Eukaryota</taxon>
        <taxon>Fungi</taxon>
        <taxon>Dikarya</taxon>
        <taxon>Basidiomycota</taxon>
        <taxon>Agaricomycotina</taxon>
        <taxon>Agaricomycetes</taxon>
        <taxon>Agaricomycetidae</taxon>
        <taxon>Agaricales</taxon>
        <taxon>Marasmiineae</taxon>
        <taxon>Mycenaceae</taxon>
        <taxon>Favolaschia</taxon>
    </lineage>
</organism>
<name>A0AAV9YZC5_9AGAR</name>
<sequence>MTDYASQDHLSYYTALSRSSTSDGTVIVQGMNPARITNGINGYLRQDSEFRELEVLNEITRQRFEEHGSDMLTNQRVCIQLCNGRVNTLSFLFVR</sequence>
<evidence type="ECO:0000313" key="1">
    <source>
        <dbReference type="EMBL" id="KAK6966358.1"/>
    </source>
</evidence>
<reference evidence="1 2" key="1">
    <citation type="journal article" date="2024" name="J Genomics">
        <title>Draft genome sequencing and assembly of Favolaschia claudopus CIRM-BRFM 2984 isolated from oak limbs.</title>
        <authorList>
            <person name="Navarro D."/>
            <person name="Drula E."/>
            <person name="Chaduli D."/>
            <person name="Cazenave R."/>
            <person name="Ahrendt S."/>
            <person name="Wang J."/>
            <person name="Lipzen A."/>
            <person name="Daum C."/>
            <person name="Barry K."/>
            <person name="Grigoriev I.V."/>
            <person name="Favel A."/>
            <person name="Rosso M.N."/>
            <person name="Martin F."/>
        </authorList>
    </citation>
    <scope>NUCLEOTIDE SEQUENCE [LARGE SCALE GENOMIC DNA]</scope>
    <source>
        <strain evidence="1 2">CIRM-BRFM 2984</strain>
    </source>
</reference>
<proteinExistence type="predicted"/>